<feature type="active site" description="Nucleophile" evidence="3">
    <location>
        <position position="103"/>
    </location>
</feature>
<dbReference type="KEGG" id="izh:FEM41_16825"/>
<name>A0A4P8YLX3_9ENTR</name>
<protein>
    <submittedName>
        <fullName evidence="5">Glucuronyl hydrolase</fullName>
    </submittedName>
</protein>
<reference evidence="5 6" key="1">
    <citation type="submission" date="2019-05" db="EMBL/GenBank/DDBJ databases">
        <title>Complete genome sequence of Izhakiella calystegiae KSNA2, an endophyte isolated from beach morning glory (Calystegia soldanella).</title>
        <authorList>
            <person name="Jiang L."/>
            <person name="Jeong J.C."/>
            <person name="Kim C.Y."/>
            <person name="Kim D.H."/>
            <person name="Kim S.W."/>
            <person name="Lee j."/>
        </authorList>
    </citation>
    <scope>NUCLEOTIDE SEQUENCE [LARGE SCALE GENOMIC DNA]</scope>
    <source>
        <strain evidence="5 6">KSNA2</strain>
    </source>
</reference>
<accession>A0A4P8YLX3</accession>
<dbReference type="Proteomes" id="UP000302163">
    <property type="component" value="Chromosome"/>
</dbReference>
<dbReference type="PANTHER" id="PTHR36845:SF1">
    <property type="entry name" value="HYDROLASE, PUTATIVE (AFU_ORTHOLOGUE AFUA_7G05090)-RELATED"/>
    <property type="match status" value="1"/>
</dbReference>
<dbReference type="InterPro" id="IPR008928">
    <property type="entry name" value="6-hairpin_glycosidase_sf"/>
</dbReference>
<sequence length="385" mass="43711">MYIYDENSRQALDEQIIDELITRACAKLKYQLRSFANQYPAACSVDGQYPLTPNTDWTTGFWSGITGLAWKLSGDSFYASQLAQQVDSFRSRLAIRHELDTHDLGFLYSLSCVNAWRFMGNQDARKAALGAADLLIARYLPTAGIIQAWGNLDDPEQRGRMIIDCLMNLPLLYWATKETGDAGYAACARSHARQAMNYLMRSDYSTYHTFYMDAGTGAPLRGGTHQGFADDSCWARGQAWAIYGFALSYRETGDSRFLQAAINAARYFLCHLPEDQICYWDLSLTAPDTPKDSSAAVIAVCGLLELVNFLSILDPQREQFIRQALNITTELIHHYFDGRSDASGYLKHAVYNLNKERGVDEYSIWGDYFFFELLSRLKNPLNRYW</sequence>
<dbReference type="EMBL" id="CP040428">
    <property type="protein sequence ID" value="QCT21193.1"/>
    <property type="molecule type" value="Genomic_DNA"/>
</dbReference>
<evidence type="ECO:0000256" key="2">
    <source>
        <dbReference type="ARBA" id="ARBA00038358"/>
    </source>
</evidence>
<dbReference type="GO" id="GO:0000272">
    <property type="term" value="P:polysaccharide catabolic process"/>
    <property type="evidence" value="ECO:0007669"/>
    <property type="project" value="TreeGrafter"/>
</dbReference>
<dbReference type="InterPro" id="IPR052369">
    <property type="entry name" value="UG_Glycosaminoglycan_Hydrolase"/>
</dbReference>
<dbReference type="GO" id="GO:0052757">
    <property type="term" value="F:chondroitin hydrolase activity"/>
    <property type="evidence" value="ECO:0007669"/>
    <property type="project" value="TreeGrafter"/>
</dbReference>
<dbReference type="PANTHER" id="PTHR36845">
    <property type="entry name" value="HYDROLASE, PUTATIVE (AFU_ORTHOLOGUE AFUA_7G05090)-RELATED"/>
    <property type="match status" value="1"/>
</dbReference>
<proteinExistence type="inferred from homology"/>
<dbReference type="SUPFAM" id="SSF48208">
    <property type="entry name" value="Six-hairpin glycosidases"/>
    <property type="match status" value="1"/>
</dbReference>
<feature type="binding site" evidence="4">
    <location>
        <position position="222"/>
    </location>
    <ligand>
        <name>substrate</name>
    </ligand>
</feature>
<dbReference type="RefSeq" id="WP_138097349.1">
    <property type="nucleotide sequence ID" value="NZ_CP040428.1"/>
</dbReference>
<feature type="binding site" evidence="4">
    <location>
        <position position="103"/>
    </location>
    <ligand>
        <name>substrate</name>
    </ligand>
</feature>
<organism evidence="5 6">
    <name type="scientific">Jejubacter calystegiae</name>
    <dbReference type="NCBI Taxonomy" id="2579935"/>
    <lineage>
        <taxon>Bacteria</taxon>
        <taxon>Pseudomonadati</taxon>
        <taxon>Pseudomonadota</taxon>
        <taxon>Gammaproteobacteria</taxon>
        <taxon>Enterobacterales</taxon>
        <taxon>Enterobacteriaceae</taxon>
        <taxon>Jejubacter</taxon>
    </lineage>
</organism>
<feature type="binding site" evidence="4">
    <location>
        <position position="224"/>
    </location>
    <ligand>
        <name>substrate</name>
    </ligand>
</feature>
<comment type="similarity">
    <text evidence="2">Belongs to the glycosyl hydrolase 88 family.</text>
</comment>
<dbReference type="Gene3D" id="1.50.10.10">
    <property type="match status" value="1"/>
</dbReference>
<feature type="binding site" evidence="4">
    <location>
        <position position="164"/>
    </location>
    <ligand>
        <name>substrate</name>
    </ligand>
</feature>
<feature type="active site" description="Proton donor" evidence="3">
    <location>
        <position position="164"/>
    </location>
</feature>
<gene>
    <name evidence="5" type="ORF">FEM41_16825</name>
</gene>
<dbReference type="Pfam" id="PF07470">
    <property type="entry name" value="Glyco_hydro_88"/>
    <property type="match status" value="1"/>
</dbReference>
<keyword evidence="6" id="KW-1185">Reference proteome</keyword>
<dbReference type="AlphaFoldDB" id="A0A4P8YLX3"/>
<keyword evidence="1 5" id="KW-0378">Hydrolase</keyword>
<evidence type="ECO:0000256" key="4">
    <source>
        <dbReference type="PIRSR" id="PIRSR610905-2"/>
    </source>
</evidence>
<feature type="binding site" evidence="4">
    <location>
        <position position="236"/>
    </location>
    <ligand>
        <name>substrate</name>
    </ligand>
</feature>
<evidence type="ECO:0000256" key="3">
    <source>
        <dbReference type="PIRSR" id="PIRSR610905-1"/>
    </source>
</evidence>
<feature type="binding site" evidence="4">
    <location>
        <position position="240"/>
    </location>
    <ligand>
        <name>substrate</name>
    </ligand>
</feature>
<evidence type="ECO:0000256" key="1">
    <source>
        <dbReference type="ARBA" id="ARBA00022801"/>
    </source>
</evidence>
<dbReference type="OrthoDB" id="428577at2"/>
<evidence type="ECO:0000313" key="5">
    <source>
        <dbReference type="EMBL" id="QCT21193.1"/>
    </source>
</evidence>
<dbReference type="InterPro" id="IPR010905">
    <property type="entry name" value="Glyco_hydro_88"/>
</dbReference>
<dbReference type="InterPro" id="IPR012341">
    <property type="entry name" value="6hp_glycosidase-like_sf"/>
</dbReference>
<evidence type="ECO:0000313" key="6">
    <source>
        <dbReference type="Proteomes" id="UP000302163"/>
    </source>
</evidence>